<comment type="caution">
    <text evidence="2">The sequence shown here is derived from an EMBL/GenBank/DDBJ whole genome shotgun (WGS) entry which is preliminary data.</text>
</comment>
<gene>
    <name evidence="2" type="ORF">D7X12_40155</name>
</gene>
<evidence type="ECO:0000313" key="3">
    <source>
        <dbReference type="Proteomes" id="UP000273405"/>
    </source>
</evidence>
<dbReference type="AlphaFoldDB" id="A0A3A8MB59"/>
<feature type="non-terminal residue" evidence="2">
    <location>
        <position position="43"/>
    </location>
</feature>
<accession>A0A3A8MB59</accession>
<feature type="chain" id="PRO_5017202356" evidence="1">
    <location>
        <begin position="22"/>
        <end position="43"/>
    </location>
</feature>
<evidence type="ECO:0000256" key="1">
    <source>
        <dbReference type="SAM" id="SignalP"/>
    </source>
</evidence>
<keyword evidence="2" id="KW-0575">Peroxidase</keyword>
<feature type="signal peptide" evidence="1">
    <location>
        <begin position="1"/>
        <end position="21"/>
    </location>
</feature>
<proteinExistence type="predicted"/>
<reference evidence="3" key="1">
    <citation type="submission" date="2018-09" db="EMBL/GenBank/DDBJ databases">
        <authorList>
            <person name="Livingstone P.G."/>
            <person name="Whitworth D.E."/>
        </authorList>
    </citation>
    <scope>NUCLEOTIDE SEQUENCE [LARGE SCALE GENOMIC DNA]</scope>
    <source>
        <strain evidence="3">CA040B</strain>
    </source>
</reference>
<evidence type="ECO:0000313" key="2">
    <source>
        <dbReference type="EMBL" id="RKH28509.1"/>
    </source>
</evidence>
<keyword evidence="3" id="KW-1185">Reference proteome</keyword>
<dbReference type="Proteomes" id="UP000273405">
    <property type="component" value="Unassembled WGS sequence"/>
</dbReference>
<keyword evidence="1" id="KW-0732">Signal</keyword>
<dbReference type="GO" id="GO:0004601">
    <property type="term" value="F:peroxidase activity"/>
    <property type="evidence" value="ECO:0007669"/>
    <property type="project" value="UniProtKB-KW"/>
</dbReference>
<sequence length="43" mass="4359">MLRNRLLPWFTLSALGVGALAGCERASGTPAEAPPAPPVAVVT</sequence>
<organism evidence="2 3">
    <name type="scientific">Corallococcus sicarius</name>
    <dbReference type="NCBI Taxonomy" id="2316726"/>
    <lineage>
        <taxon>Bacteria</taxon>
        <taxon>Pseudomonadati</taxon>
        <taxon>Myxococcota</taxon>
        <taxon>Myxococcia</taxon>
        <taxon>Myxococcales</taxon>
        <taxon>Cystobacterineae</taxon>
        <taxon>Myxococcaceae</taxon>
        <taxon>Corallococcus</taxon>
    </lineage>
</organism>
<dbReference type="PROSITE" id="PS51257">
    <property type="entry name" value="PROKAR_LIPOPROTEIN"/>
    <property type="match status" value="1"/>
</dbReference>
<protein>
    <submittedName>
        <fullName evidence="2">Cytochrome-c peroxidase</fullName>
    </submittedName>
</protein>
<name>A0A3A8MB59_9BACT</name>
<dbReference type="EMBL" id="RAWG01000530">
    <property type="protein sequence ID" value="RKH28509.1"/>
    <property type="molecule type" value="Genomic_DNA"/>
</dbReference>
<keyword evidence="2" id="KW-0560">Oxidoreductase</keyword>